<dbReference type="InterPro" id="IPR001680">
    <property type="entry name" value="WD40_rpt"/>
</dbReference>
<accession>T2M395</accession>
<evidence type="ECO:0000256" key="7">
    <source>
        <dbReference type="ARBA" id="ARBA00040954"/>
    </source>
</evidence>
<dbReference type="PANTHER" id="PTHR19855:SF12">
    <property type="entry name" value="WD REPEAT-CONTAINING PROTEIN 37"/>
    <property type="match status" value="1"/>
</dbReference>
<comment type="subcellular location">
    <subcellularLocation>
        <location evidence="2">Cytoplasm</location>
    </subcellularLocation>
    <subcellularLocation>
        <location evidence="1">Nucleus</location>
    </subcellularLocation>
</comment>
<evidence type="ECO:0000256" key="9">
    <source>
        <dbReference type="SAM" id="MobiDB-lite"/>
    </source>
</evidence>
<dbReference type="PRINTS" id="PR00320">
    <property type="entry name" value="GPROTEINBRPT"/>
</dbReference>
<protein>
    <recommendedName>
        <fullName evidence="7">WD repeat-containing protein 37</fullName>
    </recommendedName>
</protein>
<reference evidence="10" key="1">
    <citation type="journal article" date="2013" name="Genome Biol. Evol.">
        <title>Punctuated emergences of genetic and phenotypic innovations in eumetazoan, bilaterian, euteleostome, and hominidae ancestors.</title>
        <authorList>
            <person name="Wenger Y."/>
            <person name="Galliot B."/>
        </authorList>
    </citation>
    <scope>NUCLEOTIDE SEQUENCE</scope>
    <source>
        <tissue evidence="10">Whole animals</tissue>
    </source>
</reference>
<dbReference type="Gene3D" id="2.130.10.10">
    <property type="entry name" value="YVTN repeat-like/Quinoprotein amine dehydrogenase"/>
    <property type="match status" value="4"/>
</dbReference>
<feature type="repeat" description="WD" evidence="8">
    <location>
        <begin position="331"/>
        <end position="365"/>
    </location>
</feature>
<dbReference type="InterPro" id="IPR020472">
    <property type="entry name" value="WD40_PAC1"/>
</dbReference>
<dbReference type="PROSITE" id="PS50294">
    <property type="entry name" value="WD_REPEATS_REGION"/>
    <property type="match status" value="5"/>
</dbReference>
<feature type="compositionally biased region" description="Basic and acidic residues" evidence="9">
    <location>
        <begin position="32"/>
        <end position="43"/>
    </location>
</feature>
<dbReference type="AlphaFoldDB" id="T2M395"/>
<dbReference type="PANTHER" id="PTHR19855">
    <property type="entry name" value="WD40 REPEAT PROTEIN 12, 37"/>
    <property type="match status" value="1"/>
</dbReference>
<feature type="repeat" description="WD" evidence="8">
    <location>
        <begin position="207"/>
        <end position="242"/>
    </location>
</feature>
<evidence type="ECO:0000256" key="6">
    <source>
        <dbReference type="ARBA" id="ARBA00023242"/>
    </source>
</evidence>
<evidence type="ECO:0000313" key="10">
    <source>
        <dbReference type="EMBL" id="CDG66462.1"/>
    </source>
</evidence>
<dbReference type="InterPro" id="IPR015943">
    <property type="entry name" value="WD40/YVTN_repeat-like_dom_sf"/>
</dbReference>
<dbReference type="Pfam" id="PF00400">
    <property type="entry name" value="WD40"/>
    <property type="match status" value="5"/>
</dbReference>
<feature type="repeat" description="WD" evidence="8">
    <location>
        <begin position="166"/>
        <end position="206"/>
    </location>
</feature>
<keyword evidence="3" id="KW-0963">Cytoplasm</keyword>
<evidence type="ECO:0000256" key="2">
    <source>
        <dbReference type="ARBA" id="ARBA00004496"/>
    </source>
</evidence>
<dbReference type="KEGG" id="hmg:100211474"/>
<dbReference type="OMA" id="TACIWGV"/>
<dbReference type="GO" id="GO:0005634">
    <property type="term" value="C:nucleus"/>
    <property type="evidence" value="ECO:0007669"/>
    <property type="project" value="UniProtKB-SubCell"/>
</dbReference>
<dbReference type="PROSITE" id="PS50082">
    <property type="entry name" value="WD_REPEATS_2"/>
    <property type="match status" value="5"/>
</dbReference>
<dbReference type="SMART" id="SM00320">
    <property type="entry name" value="WD40"/>
    <property type="match status" value="7"/>
</dbReference>
<evidence type="ECO:0000256" key="4">
    <source>
        <dbReference type="ARBA" id="ARBA00022574"/>
    </source>
</evidence>
<name>T2M395_HYDVU</name>
<proteinExistence type="evidence at transcript level"/>
<evidence type="ECO:0000256" key="3">
    <source>
        <dbReference type="ARBA" id="ARBA00022490"/>
    </source>
</evidence>
<sequence length="502" mass="56609">MEKNEKLDNKSLTSSFKAKQKNLLQKKLSGQNKDHIANEEDQRLPPALRRKLRGLFQQIEQEFESIMHENVVLQEKLELMTEKYKVLVHNSQEKIEKTDSGLDYPEGISFKEDSHVSKGTKKPSASQIVSQKLKTKYRASTSKFVSSFKMPNAQVVSLYCHMVQKYVGHRDGIWEVSSSKGNVVATASADRTARVWNVETCQCLISYHGHTGSVNSVRFHPNDSLLCTGSGDGTCHLWKLQTPVVTDFRRHSPVQADANSAGSGEDEQEEDIETDTQHMIKVKTPLVQLSGHDGPVSSADWWTGGTQVVSASWDRTVKLWDVEKTNVIHTLEGHELEITHLSVNSLQKLIVTSSQDTTFRLWDFRLPSMHSVNVFQGHTDTVTSAVFTNKADHVVSGSDDRTVKVWDLKNMRSPIATIRLDSAVNRLSLSPNQSIIAIPHDNRHVRLYDLSGNRLSRLPRQQRQGHERIVCSTCWLDDTSTKSVQLMTAGFDKQLIGWNIIM</sequence>
<dbReference type="PROSITE" id="PS00678">
    <property type="entry name" value="WD_REPEATS_1"/>
    <property type="match status" value="3"/>
</dbReference>
<dbReference type="InterPro" id="IPR019775">
    <property type="entry name" value="WD40_repeat_CS"/>
</dbReference>
<dbReference type="EMBL" id="HAAD01000230">
    <property type="protein sequence ID" value="CDG66462.1"/>
    <property type="molecule type" value="mRNA"/>
</dbReference>
<evidence type="ECO:0000256" key="8">
    <source>
        <dbReference type="PROSITE-ProRule" id="PRU00221"/>
    </source>
</evidence>
<dbReference type="CDD" id="cd00200">
    <property type="entry name" value="WD40"/>
    <property type="match status" value="1"/>
</dbReference>
<gene>
    <name evidence="10" type="primary">WDR37</name>
</gene>
<dbReference type="InterPro" id="IPR036322">
    <property type="entry name" value="WD40_repeat_dom_sf"/>
</dbReference>
<dbReference type="GO" id="GO:0005737">
    <property type="term" value="C:cytoplasm"/>
    <property type="evidence" value="ECO:0007669"/>
    <property type="project" value="UniProtKB-SubCell"/>
</dbReference>
<feature type="region of interest" description="Disordered" evidence="9">
    <location>
        <begin position="23"/>
        <end position="43"/>
    </location>
</feature>
<dbReference type="SUPFAM" id="SSF50978">
    <property type="entry name" value="WD40 repeat-like"/>
    <property type="match status" value="1"/>
</dbReference>
<evidence type="ECO:0000256" key="1">
    <source>
        <dbReference type="ARBA" id="ARBA00004123"/>
    </source>
</evidence>
<feature type="repeat" description="WD" evidence="8">
    <location>
        <begin position="289"/>
        <end position="330"/>
    </location>
</feature>
<dbReference type="OrthoDB" id="9984207at2759"/>
<evidence type="ECO:0000256" key="5">
    <source>
        <dbReference type="ARBA" id="ARBA00022737"/>
    </source>
</evidence>
<feature type="repeat" description="WD" evidence="8">
    <location>
        <begin position="375"/>
        <end position="416"/>
    </location>
</feature>
<keyword evidence="5" id="KW-0677">Repeat</keyword>
<organism evidence="10">
    <name type="scientific">Hydra vulgaris</name>
    <name type="common">Hydra</name>
    <name type="synonym">Hydra attenuata</name>
    <dbReference type="NCBI Taxonomy" id="6087"/>
    <lineage>
        <taxon>Eukaryota</taxon>
        <taxon>Metazoa</taxon>
        <taxon>Cnidaria</taxon>
        <taxon>Hydrozoa</taxon>
        <taxon>Hydroidolina</taxon>
        <taxon>Anthoathecata</taxon>
        <taxon>Aplanulata</taxon>
        <taxon>Hydridae</taxon>
        <taxon>Hydra</taxon>
    </lineage>
</organism>
<keyword evidence="4 8" id="KW-0853">WD repeat</keyword>
<keyword evidence="6" id="KW-0539">Nucleus</keyword>